<evidence type="ECO:0000313" key="4">
    <source>
        <dbReference type="Proteomes" id="UP000552045"/>
    </source>
</evidence>
<organism evidence="3 4">
    <name type="scientific">Microbacterium pseudoresistens</name>
    <dbReference type="NCBI Taxonomy" id="640634"/>
    <lineage>
        <taxon>Bacteria</taxon>
        <taxon>Bacillati</taxon>
        <taxon>Actinomycetota</taxon>
        <taxon>Actinomycetes</taxon>
        <taxon>Micrococcales</taxon>
        <taxon>Microbacteriaceae</taxon>
        <taxon>Microbacterium</taxon>
    </lineage>
</organism>
<keyword evidence="1" id="KW-0472">Membrane</keyword>
<keyword evidence="4" id="KW-1185">Reference proteome</keyword>
<protein>
    <submittedName>
        <fullName evidence="3">Flp pilus assembly protein TadG</fullName>
    </submittedName>
</protein>
<name>A0A7Y9ES68_9MICO</name>
<dbReference type="Proteomes" id="UP000552045">
    <property type="component" value="Unassembled WGS sequence"/>
</dbReference>
<evidence type="ECO:0000313" key="3">
    <source>
        <dbReference type="EMBL" id="NYD52965.1"/>
    </source>
</evidence>
<reference evidence="3 4" key="1">
    <citation type="submission" date="2020-07" db="EMBL/GenBank/DDBJ databases">
        <title>Sequencing the genomes of 1000 actinobacteria strains.</title>
        <authorList>
            <person name="Klenk H.-P."/>
        </authorList>
    </citation>
    <scope>NUCLEOTIDE SEQUENCE [LARGE SCALE GENOMIC DNA]</scope>
    <source>
        <strain evidence="3 4">DSM 22185</strain>
    </source>
</reference>
<dbReference type="EMBL" id="JACCBH010000001">
    <property type="protein sequence ID" value="NYD52965.1"/>
    <property type="molecule type" value="Genomic_DNA"/>
</dbReference>
<dbReference type="RefSeq" id="WP_246285940.1">
    <property type="nucleotide sequence ID" value="NZ_BAABLC010000003.1"/>
</dbReference>
<evidence type="ECO:0000256" key="1">
    <source>
        <dbReference type="SAM" id="Phobius"/>
    </source>
</evidence>
<keyword evidence="1" id="KW-1133">Transmembrane helix</keyword>
<accession>A0A7Y9ES68</accession>
<dbReference type="Pfam" id="PF07811">
    <property type="entry name" value="TadE"/>
    <property type="match status" value="1"/>
</dbReference>
<evidence type="ECO:0000259" key="2">
    <source>
        <dbReference type="Pfam" id="PF07811"/>
    </source>
</evidence>
<dbReference type="InterPro" id="IPR012495">
    <property type="entry name" value="TadE-like_dom"/>
</dbReference>
<dbReference type="AlphaFoldDB" id="A0A7Y9ES68"/>
<keyword evidence="1" id="KW-0812">Transmembrane</keyword>
<gene>
    <name evidence="3" type="ORF">BKA02_000020</name>
</gene>
<comment type="caution">
    <text evidence="3">The sequence shown here is derived from an EMBL/GenBank/DDBJ whole genome shotgun (WGS) entry which is preliminary data.</text>
</comment>
<sequence>MRAANTRRSMPLGERGSSPVEFLFVGVLLTALTLAVIQLGLAIYVRNVVHDAAAEGAHRAALVGAAPGEGIATTRDAVIAAVGPAYADDIVLERTTELGAPTIRITVRTTLPVIGLVGVPGALEVSGRAPIESFDDF</sequence>
<feature type="domain" description="TadE-like" evidence="2">
    <location>
        <begin position="16"/>
        <end position="57"/>
    </location>
</feature>
<proteinExistence type="predicted"/>
<feature type="transmembrane region" description="Helical" evidence="1">
    <location>
        <begin position="20"/>
        <end position="45"/>
    </location>
</feature>